<reference evidence="1 2" key="1">
    <citation type="journal article" date="2017" name="BMC Genomics">
        <title>Comparative genomic and phylogenomic analyses of the Bifidobacteriaceae family.</title>
        <authorList>
            <person name="Lugli G.A."/>
            <person name="Milani C."/>
            <person name="Turroni F."/>
            <person name="Duranti S."/>
            <person name="Mancabelli L."/>
            <person name="Mangifesta M."/>
            <person name="Ferrario C."/>
            <person name="Modesto M."/>
            <person name="Mattarelli P."/>
            <person name="Jiri K."/>
            <person name="van Sinderen D."/>
            <person name="Ventura M."/>
        </authorList>
    </citation>
    <scope>NUCLEOTIDE SEQUENCE [LARGE SCALE GENOMIC DNA]</scope>
    <source>
        <strain evidence="1 2">LMG 28769</strain>
    </source>
</reference>
<evidence type="ECO:0000313" key="2">
    <source>
        <dbReference type="Proteomes" id="UP000216451"/>
    </source>
</evidence>
<dbReference type="InterPro" id="IPR016181">
    <property type="entry name" value="Acyl_CoA_acyltransferase"/>
</dbReference>
<sequence>MQQEVRHNRHVRHAAKADYTAILGIYAHARAVMKRNGNPSQWGDVYPLDADVLHDIELHRSMLLVDQSPHDGSERILGVFAACQGPDSTYAHIDGAWLNDDDYVAMHRVASSGLARKTGKDMLDWAVHQYRNVRADTHERNAAMQHILTSAGFTRCGIITLPPREVGGRERIAYQRHI</sequence>
<dbReference type="Proteomes" id="UP000216451">
    <property type="component" value="Unassembled WGS sequence"/>
</dbReference>
<dbReference type="AlphaFoldDB" id="A0A261G6Q8"/>
<dbReference type="RefSeq" id="WP_244568451.1">
    <property type="nucleotide sequence ID" value="NZ_JBDNKC010000004.1"/>
</dbReference>
<name>A0A261G6Q8_9BIFI</name>
<keyword evidence="2" id="KW-1185">Reference proteome</keyword>
<evidence type="ECO:0000313" key="1">
    <source>
        <dbReference type="EMBL" id="OZG67127.1"/>
    </source>
</evidence>
<dbReference type="SUPFAM" id="SSF55729">
    <property type="entry name" value="Acyl-CoA N-acyltransferases (Nat)"/>
    <property type="match status" value="1"/>
</dbReference>
<dbReference type="EMBL" id="MWXA01000005">
    <property type="protein sequence ID" value="OZG67127.1"/>
    <property type="molecule type" value="Genomic_DNA"/>
</dbReference>
<keyword evidence="1" id="KW-0808">Transferase</keyword>
<accession>A0A261G6Q8</accession>
<dbReference type="GeneID" id="98295870"/>
<protein>
    <submittedName>
        <fullName evidence="1">Histone acetyltransferase</fullName>
    </submittedName>
</protein>
<dbReference type="Gene3D" id="3.40.630.30">
    <property type="match status" value="1"/>
</dbReference>
<comment type="caution">
    <text evidence="1">The sequence shown here is derived from an EMBL/GenBank/DDBJ whole genome shotgun (WGS) entry which is preliminary data.</text>
</comment>
<organism evidence="1 2">
    <name type="scientific">Bifidobacterium aquikefiri</name>
    <dbReference type="NCBI Taxonomy" id="1653207"/>
    <lineage>
        <taxon>Bacteria</taxon>
        <taxon>Bacillati</taxon>
        <taxon>Actinomycetota</taxon>
        <taxon>Actinomycetes</taxon>
        <taxon>Bifidobacteriales</taxon>
        <taxon>Bifidobacteriaceae</taxon>
        <taxon>Bifidobacterium</taxon>
    </lineage>
</organism>
<gene>
    <name evidence="1" type="ORF">BAQU_1199</name>
</gene>
<dbReference type="GO" id="GO:0016740">
    <property type="term" value="F:transferase activity"/>
    <property type="evidence" value="ECO:0007669"/>
    <property type="project" value="UniProtKB-KW"/>
</dbReference>
<proteinExistence type="predicted"/>